<dbReference type="Pfam" id="PF03745">
    <property type="entry name" value="DUF309"/>
    <property type="match status" value="1"/>
</dbReference>
<organism evidence="1 2">
    <name type="scientific">Geobacter hydrogenophilus</name>
    <dbReference type="NCBI Taxonomy" id="40983"/>
    <lineage>
        <taxon>Bacteria</taxon>
        <taxon>Pseudomonadati</taxon>
        <taxon>Thermodesulfobacteriota</taxon>
        <taxon>Desulfuromonadia</taxon>
        <taxon>Geobacterales</taxon>
        <taxon>Geobacteraceae</taxon>
        <taxon>Geobacter</taxon>
    </lineage>
</organism>
<proteinExistence type="predicted"/>
<evidence type="ECO:0000313" key="1">
    <source>
        <dbReference type="EMBL" id="GLI37870.1"/>
    </source>
</evidence>
<sequence>MEKTPETSRACVGSPPGQLLLGIRQFNREEWFECHETLEALWLKETGDVRNFYQGIIQIAIALHHWRNGNFGGSLSLLAGGRGYLLRVPEVCLWVDVAELIAQADRVSSALERLGKERMGELDPALIPRLQTVEVPE</sequence>
<name>A0A9W6FZW0_9BACT</name>
<dbReference type="RefSeq" id="WP_214185639.1">
    <property type="nucleotide sequence ID" value="NZ_BSDS01000001.1"/>
</dbReference>
<dbReference type="PANTHER" id="PTHR34796">
    <property type="entry name" value="EXPRESSED PROTEIN"/>
    <property type="match status" value="1"/>
</dbReference>
<dbReference type="InterPro" id="IPR005500">
    <property type="entry name" value="DUF309"/>
</dbReference>
<evidence type="ECO:0000313" key="2">
    <source>
        <dbReference type="Proteomes" id="UP001144352"/>
    </source>
</evidence>
<dbReference type="Gene3D" id="1.10.3450.10">
    <property type="entry name" value="TTHA0068-like"/>
    <property type="match status" value="1"/>
</dbReference>
<dbReference type="Proteomes" id="UP001144352">
    <property type="component" value="Unassembled WGS sequence"/>
</dbReference>
<gene>
    <name evidence="1" type="ORF">GHYDROH2_13710</name>
</gene>
<dbReference type="AlphaFoldDB" id="A0A9W6FZW0"/>
<comment type="caution">
    <text evidence="1">The sequence shown here is derived from an EMBL/GenBank/DDBJ whole genome shotgun (WGS) entry which is preliminary data.</text>
</comment>
<reference evidence="1" key="1">
    <citation type="submission" date="2022-12" db="EMBL/GenBank/DDBJ databases">
        <title>Reference genome sequencing for broad-spectrum identification of bacterial and archaeal isolates by mass spectrometry.</title>
        <authorList>
            <person name="Sekiguchi Y."/>
            <person name="Tourlousse D.M."/>
        </authorList>
    </citation>
    <scope>NUCLEOTIDE SEQUENCE</scope>
    <source>
        <strain evidence="1">H2</strain>
    </source>
</reference>
<evidence type="ECO:0008006" key="3">
    <source>
        <dbReference type="Google" id="ProtNLM"/>
    </source>
</evidence>
<dbReference type="EMBL" id="BSDS01000001">
    <property type="protein sequence ID" value="GLI37870.1"/>
    <property type="molecule type" value="Genomic_DNA"/>
</dbReference>
<dbReference type="InterPro" id="IPR023203">
    <property type="entry name" value="TTHA0068_sf"/>
</dbReference>
<protein>
    <recommendedName>
        <fullName evidence="3">DUF309 domain-containing protein</fullName>
    </recommendedName>
</protein>
<dbReference type="PANTHER" id="PTHR34796:SF1">
    <property type="entry name" value="EXPRESSED PROTEIN"/>
    <property type="match status" value="1"/>
</dbReference>
<keyword evidence="2" id="KW-1185">Reference proteome</keyword>
<dbReference type="SUPFAM" id="SSF140663">
    <property type="entry name" value="TTHA0068-like"/>
    <property type="match status" value="1"/>
</dbReference>
<accession>A0A9W6FZW0</accession>